<dbReference type="AlphaFoldDB" id="X1V0A4"/>
<reference evidence="1" key="1">
    <citation type="journal article" date="2014" name="Front. Microbiol.">
        <title>High frequency of phylogenetically diverse reductive dehalogenase-homologous genes in deep subseafloor sedimentary metagenomes.</title>
        <authorList>
            <person name="Kawai M."/>
            <person name="Futagami T."/>
            <person name="Toyoda A."/>
            <person name="Takaki Y."/>
            <person name="Nishi S."/>
            <person name="Hori S."/>
            <person name="Arai W."/>
            <person name="Tsubouchi T."/>
            <person name="Morono Y."/>
            <person name="Uchiyama I."/>
            <person name="Ito T."/>
            <person name="Fujiyama A."/>
            <person name="Inagaki F."/>
            <person name="Takami H."/>
        </authorList>
    </citation>
    <scope>NUCLEOTIDE SEQUENCE</scope>
    <source>
        <strain evidence="1">Expedition CK06-06</strain>
    </source>
</reference>
<proteinExistence type="predicted"/>
<organism evidence="1">
    <name type="scientific">marine sediment metagenome</name>
    <dbReference type="NCBI Taxonomy" id="412755"/>
    <lineage>
        <taxon>unclassified sequences</taxon>
        <taxon>metagenomes</taxon>
        <taxon>ecological metagenomes</taxon>
    </lineage>
</organism>
<evidence type="ECO:0000313" key="1">
    <source>
        <dbReference type="EMBL" id="GAI98049.1"/>
    </source>
</evidence>
<dbReference type="EMBL" id="BARW01022315">
    <property type="protein sequence ID" value="GAI98049.1"/>
    <property type="molecule type" value="Genomic_DNA"/>
</dbReference>
<gene>
    <name evidence="1" type="ORF">S12H4_37283</name>
</gene>
<name>X1V0A4_9ZZZZ</name>
<accession>X1V0A4</accession>
<feature type="non-terminal residue" evidence="1">
    <location>
        <position position="79"/>
    </location>
</feature>
<protein>
    <submittedName>
        <fullName evidence="1">Uncharacterized protein</fullName>
    </submittedName>
</protein>
<sequence>MGEYEEFVSKISAVERVPEPFTSIDNRLDFLGPKIIDTKNRVQKIEDALAILEVEGVVVMPKKIEQIPFAHTLARAGLP</sequence>
<comment type="caution">
    <text evidence="1">The sequence shown here is derived from an EMBL/GenBank/DDBJ whole genome shotgun (WGS) entry which is preliminary data.</text>
</comment>